<keyword evidence="1" id="KW-0812">Transmembrane</keyword>
<dbReference type="RefSeq" id="WP_391935658.1">
    <property type="nucleotide sequence ID" value="NZ_JBIBSM010000010.1"/>
</dbReference>
<reference evidence="2 3" key="1">
    <citation type="submission" date="2024-10" db="EMBL/GenBank/DDBJ databases">
        <title>The Natural Products Discovery Center: Release of the First 8490 Sequenced Strains for Exploring Actinobacteria Biosynthetic Diversity.</title>
        <authorList>
            <person name="Kalkreuter E."/>
            <person name="Kautsar S.A."/>
            <person name="Yang D."/>
            <person name="Bader C.D."/>
            <person name="Teijaro C.N."/>
            <person name="Fluegel L."/>
            <person name="Davis C.M."/>
            <person name="Simpson J.R."/>
            <person name="Lauterbach L."/>
            <person name="Steele A.D."/>
            <person name="Gui C."/>
            <person name="Meng S."/>
            <person name="Li G."/>
            <person name="Viehrig K."/>
            <person name="Ye F."/>
            <person name="Su P."/>
            <person name="Kiefer A.F."/>
            <person name="Nichols A."/>
            <person name="Cepeda A.J."/>
            <person name="Yan W."/>
            <person name="Fan B."/>
            <person name="Jiang Y."/>
            <person name="Adhikari A."/>
            <person name="Zheng C.-J."/>
            <person name="Schuster L."/>
            <person name="Cowan T.M."/>
            <person name="Smanski M.J."/>
            <person name="Chevrette M.G."/>
            <person name="De Carvalho L.P.S."/>
            <person name="Shen B."/>
        </authorList>
    </citation>
    <scope>NUCLEOTIDE SEQUENCE [LARGE SCALE GENOMIC DNA]</scope>
    <source>
        <strain evidence="2 3">NPDC015755</strain>
    </source>
</reference>
<keyword evidence="1" id="KW-1133">Transmembrane helix</keyword>
<organism evidence="2 3">
    <name type="scientific">Streptomyces lateritius</name>
    <dbReference type="NCBI Taxonomy" id="67313"/>
    <lineage>
        <taxon>Bacteria</taxon>
        <taxon>Bacillati</taxon>
        <taxon>Actinomycetota</taxon>
        <taxon>Actinomycetes</taxon>
        <taxon>Kitasatosporales</taxon>
        <taxon>Streptomycetaceae</taxon>
        <taxon>Streptomyces</taxon>
    </lineage>
</organism>
<dbReference type="EMBL" id="JBIBSM010000010">
    <property type="protein sequence ID" value="MFF8278540.1"/>
    <property type="molecule type" value="Genomic_DNA"/>
</dbReference>
<keyword evidence="1" id="KW-0472">Membrane</keyword>
<comment type="caution">
    <text evidence="2">The sequence shown here is derived from an EMBL/GenBank/DDBJ whole genome shotgun (WGS) entry which is preliminary data.</text>
</comment>
<protein>
    <submittedName>
        <fullName evidence="2">Uncharacterized protein</fullName>
    </submittedName>
</protein>
<feature type="transmembrane region" description="Helical" evidence="1">
    <location>
        <begin position="12"/>
        <end position="32"/>
    </location>
</feature>
<evidence type="ECO:0000313" key="2">
    <source>
        <dbReference type="EMBL" id="MFF8278540.1"/>
    </source>
</evidence>
<sequence length="86" mass="9255">MSEDDWAASNSTGTVLLLAALAVHPRGVIGFARDLSRIMMRSPALRAAGTARRPISSGDHADPVARPVAGDIVYPARRIAARRRRH</sequence>
<proteinExistence type="predicted"/>
<evidence type="ECO:0000256" key="1">
    <source>
        <dbReference type="SAM" id="Phobius"/>
    </source>
</evidence>
<name>A0ABW6YFB1_9ACTN</name>
<gene>
    <name evidence="2" type="ORF">ACF05T_20900</name>
</gene>
<evidence type="ECO:0000313" key="3">
    <source>
        <dbReference type="Proteomes" id="UP001603013"/>
    </source>
</evidence>
<accession>A0ABW6YFB1</accession>
<dbReference type="Proteomes" id="UP001603013">
    <property type="component" value="Unassembled WGS sequence"/>
</dbReference>
<keyword evidence="3" id="KW-1185">Reference proteome</keyword>